<dbReference type="PROSITE" id="PS50801">
    <property type="entry name" value="STAS"/>
    <property type="match status" value="1"/>
</dbReference>
<dbReference type="AlphaFoldDB" id="A0A543DVD2"/>
<dbReference type="PANTHER" id="PTHR33495:SF2">
    <property type="entry name" value="ANTI-SIGMA FACTOR ANTAGONIST TM_1081-RELATED"/>
    <property type="match status" value="1"/>
</dbReference>
<dbReference type="InterPro" id="IPR036513">
    <property type="entry name" value="STAS_dom_sf"/>
</dbReference>
<dbReference type="Pfam" id="PF01740">
    <property type="entry name" value="STAS"/>
    <property type="match status" value="1"/>
</dbReference>
<evidence type="ECO:0000256" key="1">
    <source>
        <dbReference type="SAM" id="MobiDB-lite"/>
    </source>
</evidence>
<evidence type="ECO:0000313" key="3">
    <source>
        <dbReference type="EMBL" id="TQM13288.1"/>
    </source>
</evidence>
<gene>
    <name evidence="3" type="ORF">FB558_0019</name>
</gene>
<protein>
    <submittedName>
        <fullName evidence="3">Anti-anti-sigma factor</fullName>
    </submittedName>
</protein>
<evidence type="ECO:0000259" key="2">
    <source>
        <dbReference type="PROSITE" id="PS50801"/>
    </source>
</evidence>
<feature type="region of interest" description="Disordered" evidence="1">
    <location>
        <begin position="97"/>
        <end position="126"/>
    </location>
</feature>
<comment type="caution">
    <text evidence="3">The sequence shown here is derived from an EMBL/GenBank/DDBJ whole genome shotgun (WGS) entry which is preliminary data.</text>
</comment>
<dbReference type="InterPro" id="IPR002645">
    <property type="entry name" value="STAS_dom"/>
</dbReference>
<keyword evidence="4" id="KW-1185">Reference proteome</keyword>
<evidence type="ECO:0000313" key="4">
    <source>
        <dbReference type="Proteomes" id="UP000315677"/>
    </source>
</evidence>
<organism evidence="3 4">
    <name type="scientific">Pseudonocardia kunmingensis</name>
    <dbReference type="NCBI Taxonomy" id="630975"/>
    <lineage>
        <taxon>Bacteria</taxon>
        <taxon>Bacillati</taxon>
        <taxon>Actinomycetota</taxon>
        <taxon>Actinomycetes</taxon>
        <taxon>Pseudonocardiales</taxon>
        <taxon>Pseudonocardiaceae</taxon>
        <taxon>Pseudonocardia</taxon>
    </lineage>
</organism>
<dbReference type="SUPFAM" id="SSF52091">
    <property type="entry name" value="SpoIIaa-like"/>
    <property type="match status" value="1"/>
</dbReference>
<accession>A0A543DVD2</accession>
<feature type="domain" description="STAS" evidence="2">
    <location>
        <begin position="1"/>
        <end position="98"/>
    </location>
</feature>
<dbReference type="RefSeq" id="WP_170231123.1">
    <property type="nucleotide sequence ID" value="NZ_VFPA01000001.1"/>
</dbReference>
<proteinExistence type="predicted"/>
<dbReference type="Proteomes" id="UP000315677">
    <property type="component" value="Unassembled WGS sequence"/>
</dbReference>
<dbReference type="CDD" id="cd07043">
    <property type="entry name" value="STAS_anti-anti-sigma_factors"/>
    <property type="match status" value="1"/>
</dbReference>
<dbReference type="PANTHER" id="PTHR33495">
    <property type="entry name" value="ANTI-SIGMA FACTOR ANTAGONIST TM_1081-RELATED-RELATED"/>
    <property type="match status" value="1"/>
</dbReference>
<sequence>MVEAVGDVDLLTAAGLLDVLQRELDQGVRVLVLDLDGVRFLAACGITTLLETDRAAQRSGADFRLVGGCRLVRRPLELLGITAGMPLHRDVASALAEPVRTRRRKPQPAAGSPSRWSGTWRPSPWC</sequence>
<reference evidence="3 4" key="1">
    <citation type="submission" date="2019-06" db="EMBL/GenBank/DDBJ databases">
        <title>Sequencing the genomes of 1000 actinobacteria strains.</title>
        <authorList>
            <person name="Klenk H.-P."/>
        </authorList>
    </citation>
    <scope>NUCLEOTIDE SEQUENCE [LARGE SCALE GENOMIC DNA]</scope>
    <source>
        <strain evidence="3 4">DSM 45301</strain>
    </source>
</reference>
<name>A0A543DVD2_9PSEU</name>
<dbReference type="GO" id="GO:0043856">
    <property type="term" value="F:anti-sigma factor antagonist activity"/>
    <property type="evidence" value="ECO:0007669"/>
    <property type="project" value="TreeGrafter"/>
</dbReference>
<dbReference type="EMBL" id="VFPA01000001">
    <property type="protein sequence ID" value="TQM13288.1"/>
    <property type="molecule type" value="Genomic_DNA"/>
</dbReference>
<dbReference type="Gene3D" id="3.30.750.24">
    <property type="entry name" value="STAS domain"/>
    <property type="match status" value="1"/>
</dbReference>